<dbReference type="EMBL" id="GBRH01224403">
    <property type="protein sequence ID" value="JAD73492.1"/>
    <property type="molecule type" value="Transcribed_RNA"/>
</dbReference>
<reference evidence="1" key="1">
    <citation type="submission" date="2014-09" db="EMBL/GenBank/DDBJ databases">
        <authorList>
            <person name="Magalhaes I.L.F."/>
            <person name="Oliveira U."/>
            <person name="Santos F.R."/>
            <person name="Vidigal T.H.D.A."/>
            <person name="Brescovit A.D."/>
            <person name="Santos A.J."/>
        </authorList>
    </citation>
    <scope>NUCLEOTIDE SEQUENCE</scope>
    <source>
        <tissue evidence="1">Shoot tissue taken approximately 20 cm above the soil surface</tissue>
    </source>
</reference>
<evidence type="ECO:0000313" key="1">
    <source>
        <dbReference type="EMBL" id="JAD73492.1"/>
    </source>
</evidence>
<dbReference type="AlphaFoldDB" id="A0A0A9CPS5"/>
<sequence>MEVLRNLGFGHRRCNMLSSLLSSTTTQVFLNGEPGEVIYHRWGL</sequence>
<proteinExistence type="predicted"/>
<accession>A0A0A9CPS5</accession>
<reference evidence="1" key="2">
    <citation type="journal article" date="2015" name="Data Brief">
        <title>Shoot transcriptome of the giant reed, Arundo donax.</title>
        <authorList>
            <person name="Barrero R.A."/>
            <person name="Guerrero F.D."/>
            <person name="Moolhuijzen P."/>
            <person name="Goolsby J.A."/>
            <person name="Tidwell J."/>
            <person name="Bellgard S.E."/>
            <person name="Bellgard M.I."/>
        </authorList>
    </citation>
    <scope>NUCLEOTIDE SEQUENCE</scope>
    <source>
        <tissue evidence="1">Shoot tissue taken approximately 20 cm above the soil surface</tissue>
    </source>
</reference>
<protein>
    <submittedName>
        <fullName evidence="1">Uncharacterized protein</fullName>
    </submittedName>
</protein>
<name>A0A0A9CPS5_ARUDO</name>
<organism evidence="1">
    <name type="scientific">Arundo donax</name>
    <name type="common">Giant reed</name>
    <name type="synonym">Donax arundinaceus</name>
    <dbReference type="NCBI Taxonomy" id="35708"/>
    <lineage>
        <taxon>Eukaryota</taxon>
        <taxon>Viridiplantae</taxon>
        <taxon>Streptophyta</taxon>
        <taxon>Embryophyta</taxon>
        <taxon>Tracheophyta</taxon>
        <taxon>Spermatophyta</taxon>
        <taxon>Magnoliopsida</taxon>
        <taxon>Liliopsida</taxon>
        <taxon>Poales</taxon>
        <taxon>Poaceae</taxon>
        <taxon>PACMAD clade</taxon>
        <taxon>Arundinoideae</taxon>
        <taxon>Arundineae</taxon>
        <taxon>Arundo</taxon>
    </lineage>
</organism>